<evidence type="ECO:0000259" key="1">
    <source>
        <dbReference type="PROSITE" id="PS50006"/>
    </source>
</evidence>
<protein>
    <recommendedName>
        <fullName evidence="1">FHA domain-containing protein</fullName>
    </recommendedName>
</protein>
<dbReference type="EMBL" id="NTKD01000053">
    <property type="protein sequence ID" value="PDH37094.1"/>
    <property type="molecule type" value="Genomic_DNA"/>
</dbReference>
<sequence>MLGDVDQGWSLVAQSGPEKGQIIPIQGTIEIGRALECEISILEPALSRKHAELEIIDDNEMLKRDLGSVNCTYVNGEKVDEVTLKAGVIIQDPLPGESAMNQTVCRQMSVQYSRSTHVFIASM</sequence>
<dbReference type="Pfam" id="PF00498">
    <property type="entry name" value="FHA"/>
    <property type="match status" value="1"/>
</dbReference>
<evidence type="ECO:0000313" key="3">
    <source>
        <dbReference type="Proteomes" id="UP000219327"/>
    </source>
</evidence>
<proteinExistence type="predicted"/>
<name>A0A2A5WLJ8_9GAMM</name>
<dbReference type="AlphaFoldDB" id="A0A2A5WLJ8"/>
<dbReference type="Gene3D" id="2.60.200.20">
    <property type="match status" value="1"/>
</dbReference>
<dbReference type="SUPFAM" id="SSF49879">
    <property type="entry name" value="SMAD/FHA domain"/>
    <property type="match status" value="1"/>
</dbReference>
<accession>A0A2A5WLJ8</accession>
<feature type="domain" description="FHA" evidence="1">
    <location>
        <begin position="29"/>
        <end position="79"/>
    </location>
</feature>
<evidence type="ECO:0000313" key="2">
    <source>
        <dbReference type="EMBL" id="PDH37094.1"/>
    </source>
</evidence>
<gene>
    <name evidence="2" type="ORF">CNE99_08600</name>
</gene>
<reference evidence="2 3" key="1">
    <citation type="submission" date="2017-08" db="EMBL/GenBank/DDBJ databases">
        <title>Fine stratification of microbial communities through a metagenomic profile of the photic zone.</title>
        <authorList>
            <person name="Haro-Moreno J.M."/>
            <person name="Lopez-Perez M."/>
            <person name="De La Torre J."/>
            <person name="Picazo A."/>
            <person name="Camacho A."/>
            <person name="Rodriguez-Valera F."/>
        </authorList>
    </citation>
    <scope>NUCLEOTIDE SEQUENCE [LARGE SCALE GENOMIC DNA]</scope>
    <source>
        <strain evidence="2">MED-G24</strain>
    </source>
</reference>
<dbReference type="Proteomes" id="UP000219327">
    <property type="component" value="Unassembled WGS sequence"/>
</dbReference>
<comment type="caution">
    <text evidence="2">The sequence shown here is derived from an EMBL/GenBank/DDBJ whole genome shotgun (WGS) entry which is preliminary data.</text>
</comment>
<dbReference type="InterPro" id="IPR008984">
    <property type="entry name" value="SMAD_FHA_dom_sf"/>
</dbReference>
<dbReference type="PROSITE" id="PS50006">
    <property type="entry name" value="FHA_DOMAIN"/>
    <property type="match status" value="1"/>
</dbReference>
<dbReference type="InterPro" id="IPR000253">
    <property type="entry name" value="FHA_dom"/>
</dbReference>
<dbReference type="CDD" id="cd00060">
    <property type="entry name" value="FHA"/>
    <property type="match status" value="1"/>
</dbReference>
<dbReference type="SMART" id="SM00240">
    <property type="entry name" value="FHA"/>
    <property type="match status" value="1"/>
</dbReference>
<organism evidence="2 3">
    <name type="scientific">OM182 bacterium MED-G24</name>
    <dbReference type="NCBI Taxonomy" id="1986255"/>
    <lineage>
        <taxon>Bacteria</taxon>
        <taxon>Pseudomonadati</taxon>
        <taxon>Pseudomonadota</taxon>
        <taxon>Gammaproteobacteria</taxon>
        <taxon>OMG group</taxon>
        <taxon>OM182 clade</taxon>
    </lineage>
</organism>